<feature type="compositionally biased region" description="Basic residues" evidence="5">
    <location>
        <begin position="37"/>
        <end position="55"/>
    </location>
</feature>
<feature type="compositionally biased region" description="Acidic residues" evidence="5">
    <location>
        <begin position="7"/>
        <end position="31"/>
    </location>
</feature>
<keyword evidence="8" id="KW-1185">Reference proteome</keyword>
<evidence type="ECO:0000256" key="1">
    <source>
        <dbReference type="ARBA" id="ARBA00004123"/>
    </source>
</evidence>
<dbReference type="Pfam" id="PF08265">
    <property type="entry name" value="YL1_C"/>
    <property type="match status" value="1"/>
</dbReference>
<evidence type="ECO:0000256" key="3">
    <source>
        <dbReference type="ARBA" id="ARBA00023163"/>
    </source>
</evidence>
<organism evidence="7 8">
    <name type="scientific">Acrasis kona</name>
    <dbReference type="NCBI Taxonomy" id="1008807"/>
    <lineage>
        <taxon>Eukaryota</taxon>
        <taxon>Discoba</taxon>
        <taxon>Heterolobosea</taxon>
        <taxon>Tetramitia</taxon>
        <taxon>Eutetramitia</taxon>
        <taxon>Acrasidae</taxon>
        <taxon>Acrasis</taxon>
    </lineage>
</organism>
<dbReference type="GO" id="GO:0006338">
    <property type="term" value="P:chromatin remodeling"/>
    <property type="evidence" value="ECO:0007669"/>
    <property type="project" value="InterPro"/>
</dbReference>
<sequence>MGKKDEDYDEDSEDDDLEEDQSEEEQYDESDSDTKKSTKRKAGTKKKLPPKKRANTGKVAKNTEPISFSFKNPEYLKKKSKNKKRMHKNLKQIITQENYQDLPPTVPTYINIEAPPSMYPPKKYCDITGLHSKYTAPNGIRYHSSVVYPIVTSLNEYRVQDYLGLRKSTTNIK</sequence>
<protein>
    <submittedName>
        <fullName evidence="7">INO80 complex subunit C</fullName>
    </submittedName>
</protein>
<evidence type="ECO:0000256" key="2">
    <source>
        <dbReference type="ARBA" id="ARBA00023015"/>
    </source>
</evidence>
<gene>
    <name evidence="7" type="ORF">AKO1_005953</name>
</gene>
<comment type="caution">
    <text evidence="7">The sequence shown here is derived from an EMBL/GenBank/DDBJ whole genome shotgun (WGS) entry which is preliminary data.</text>
</comment>
<accession>A0AAW2YIM4</accession>
<dbReference type="InterPro" id="IPR013272">
    <property type="entry name" value="Vps72/YL1_C"/>
</dbReference>
<evidence type="ECO:0000313" key="7">
    <source>
        <dbReference type="EMBL" id="KAL0477132.1"/>
    </source>
</evidence>
<evidence type="ECO:0000259" key="6">
    <source>
        <dbReference type="SMART" id="SM00993"/>
    </source>
</evidence>
<dbReference type="PANTHER" id="PTHR31200">
    <property type="entry name" value="INO80 COMPLEX SUBUNIT C"/>
    <property type="match status" value="1"/>
</dbReference>
<keyword evidence="2" id="KW-0805">Transcription regulation</keyword>
<reference evidence="7 8" key="1">
    <citation type="submission" date="2024-03" db="EMBL/GenBank/DDBJ databases">
        <title>The Acrasis kona genome and developmental transcriptomes reveal deep origins of eukaryotic multicellular pathways.</title>
        <authorList>
            <person name="Sheikh S."/>
            <person name="Fu C.-J."/>
            <person name="Brown M.W."/>
            <person name="Baldauf S.L."/>
        </authorList>
    </citation>
    <scope>NUCLEOTIDE SEQUENCE [LARGE SCALE GENOMIC DNA]</scope>
    <source>
        <strain evidence="7 8">ATCC MYA-3509</strain>
    </source>
</reference>
<dbReference type="GO" id="GO:0031011">
    <property type="term" value="C:Ino80 complex"/>
    <property type="evidence" value="ECO:0007669"/>
    <property type="project" value="InterPro"/>
</dbReference>
<dbReference type="SMART" id="SM00993">
    <property type="entry name" value="YL1_C"/>
    <property type="match status" value="1"/>
</dbReference>
<feature type="domain" description="Vps72/YL1 C-terminal" evidence="6">
    <location>
        <begin position="123"/>
        <end position="151"/>
    </location>
</feature>
<dbReference type="AlphaFoldDB" id="A0AAW2YIM4"/>
<comment type="subcellular location">
    <subcellularLocation>
        <location evidence="1">Nucleus</location>
    </subcellularLocation>
</comment>
<evidence type="ECO:0000256" key="4">
    <source>
        <dbReference type="ARBA" id="ARBA00023242"/>
    </source>
</evidence>
<evidence type="ECO:0000256" key="5">
    <source>
        <dbReference type="SAM" id="MobiDB-lite"/>
    </source>
</evidence>
<proteinExistence type="predicted"/>
<dbReference type="Proteomes" id="UP001431209">
    <property type="component" value="Unassembled WGS sequence"/>
</dbReference>
<dbReference type="EMBL" id="JAOPGA020000144">
    <property type="protein sequence ID" value="KAL0477132.1"/>
    <property type="molecule type" value="Genomic_DNA"/>
</dbReference>
<keyword evidence="4" id="KW-0539">Nucleus</keyword>
<feature type="region of interest" description="Disordered" evidence="5">
    <location>
        <begin position="1"/>
        <end position="65"/>
    </location>
</feature>
<evidence type="ECO:0000313" key="8">
    <source>
        <dbReference type="Proteomes" id="UP001431209"/>
    </source>
</evidence>
<dbReference type="PANTHER" id="PTHR31200:SF1">
    <property type="entry name" value="INO80 COMPLEX SUBUNIT C"/>
    <property type="match status" value="1"/>
</dbReference>
<keyword evidence="3" id="KW-0804">Transcription</keyword>
<dbReference type="InterPro" id="IPR029525">
    <property type="entry name" value="INO80C/Ies6"/>
</dbReference>
<name>A0AAW2YIM4_9EUKA</name>